<name>A0A5Q2MYH7_9FIRM</name>
<dbReference type="AlphaFoldDB" id="A0A5Q2MYH7"/>
<dbReference type="EMBL" id="CP045875">
    <property type="protein sequence ID" value="QGG46429.1"/>
    <property type="molecule type" value="Genomic_DNA"/>
</dbReference>
<proteinExistence type="predicted"/>
<reference evidence="2" key="1">
    <citation type="submission" date="2019-11" db="EMBL/GenBank/DDBJ databases">
        <title>Genome sequence of Heliorestis convoluta strain HH, an alkaliphilic and minimalistic phototrophic bacterium from a soda lake in Egypt.</title>
        <authorList>
            <person name="Dewey E.D."/>
            <person name="Stokes L.M."/>
            <person name="Burchell B.M."/>
            <person name="Shaffer K.N."/>
            <person name="Huntington A.M."/>
            <person name="Baker J.M."/>
            <person name="Nadendla S."/>
            <person name="Giglio M.G."/>
            <person name="Touchman J.W."/>
            <person name="Blankenship R.E."/>
            <person name="Madigan M.T."/>
            <person name="Sattley W.M."/>
        </authorList>
    </citation>
    <scope>NUCLEOTIDE SEQUENCE [LARGE SCALE GENOMIC DNA]</scope>
    <source>
        <strain evidence="2">HH</strain>
    </source>
</reference>
<keyword evidence="2" id="KW-1185">Reference proteome</keyword>
<evidence type="ECO:0000313" key="1">
    <source>
        <dbReference type="EMBL" id="QGG46429.1"/>
    </source>
</evidence>
<dbReference type="KEGG" id="hcv:FTV88_0250"/>
<organism evidence="1 2">
    <name type="scientific">Heliorestis convoluta</name>
    <dbReference type="NCBI Taxonomy" id="356322"/>
    <lineage>
        <taxon>Bacteria</taxon>
        <taxon>Bacillati</taxon>
        <taxon>Bacillota</taxon>
        <taxon>Clostridia</taxon>
        <taxon>Eubacteriales</taxon>
        <taxon>Heliobacteriaceae</taxon>
        <taxon>Heliorestis</taxon>
    </lineage>
</organism>
<protein>
    <submittedName>
        <fullName evidence="1">Uncharacterized protein</fullName>
    </submittedName>
</protein>
<sequence>MLRFLGNDTMKKINLPSQEHTVCGERGAFMASSVYDSDFYKDVETKVQDLINKYSKMLSSQTINSPRSIGDSLQDILSDEFQAILGDKCKDFSTSVTRRSLEDLKFTDTEGYTHWVDVKTHNLDTKFSMPNLISVKRLAELYKEDSNYFALLLIDYKVQQGKLEVTKVMFFPIEFLSWESMSIGALGWGQLQITDSNRVKILDQNCREKWIGEFKTNVLRFYRNEMNKIGQRVTYFEAL</sequence>
<dbReference type="Proteomes" id="UP000366051">
    <property type="component" value="Chromosome"/>
</dbReference>
<gene>
    <name evidence="1" type="ORF">FTV88_0250</name>
</gene>
<accession>A0A5Q2MYH7</accession>
<evidence type="ECO:0000313" key="2">
    <source>
        <dbReference type="Proteomes" id="UP000366051"/>
    </source>
</evidence>